<feature type="non-terminal residue" evidence="2">
    <location>
        <position position="80"/>
    </location>
</feature>
<evidence type="ECO:0008006" key="4">
    <source>
        <dbReference type="Google" id="ProtNLM"/>
    </source>
</evidence>
<protein>
    <recommendedName>
        <fullName evidence="4">Secreted protein</fullName>
    </recommendedName>
</protein>
<dbReference type="AlphaFoldDB" id="A0A8S3GI33"/>
<comment type="caution">
    <text evidence="2">The sequence shown here is derived from an EMBL/GenBank/DDBJ whole genome shotgun (WGS) entry which is preliminary data.</text>
</comment>
<gene>
    <name evidence="2" type="ORF">GIL414_LOCUS66277</name>
</gene>
<evidence type="ECO:0000313" key="3">
    <source>
        <dbReference type="Proteomes" id="UP000681720"/>
    </source>
</evidence>
<name>A0A8S3GI33_9BILA</name>
<keyword evidence="1" id="KW-0732">Signal</keyword>
<proteinExistence type="predicted"/>
<dbReference type="EMBL" id="CAJOBJ010309464">
    <property type="protein sequence ID" value="CAF5166113.1"/>
    <property type="molecule type" value="Genomic_DNA"/>
</dbReference>
<dbReference type="InterPro" id="IPR043504">
    <property type="entry name" value="Peptidase_S1_PA_chymotrypsin"/>
</dbReference>
<evidence type="ECO:0000313" key="2">
    <source>
        <dbReference type="EMBL" id="CAF5166113.1"/>
    </source>
</evidence>
<feature type="signal peptide" evidence="1">
    <location>
        <begin position="1"/>
        <end position="29"/>
    </location>
</feature>
<feature type="chain" id="PRO_5035903554" description="Secreted protein" evidence="1">
    <location>
        <begin position="30"/>
        <end position="80"/>
    </location>
</feature>
<organism evidence="2 3">
    <name type="scientific">Rotaria magnacalcarata</name>
    <dbReference type="NCBI Taxonomy" id="392030"/>
    <lineage>
        <taxon>Eukaryota</taxon>
        <taxon>Metazoa</taxon>
        <taxon>Spiralia</taxon>
        <taxon>Gnathifera</taxon>
        <taxon>Rotifera</taxon>
        <taxon>Eurotatoria</taxon>
        <taxon>Bdelloidea</taxon>
        <taxon>Philodinida</taxon>
        <taxon>Philodinidae</taxon>
        <taxon>Rotaria</taxon>
    </lineage>
</organism>
<evidence type="ECO:0000256" key="1">
    <source>
        <dbReference type="SAM" id="SignalP"/>
    </source>
</evidence>
<dbReference type="SUPFAM" id="SSF50494">
    <property type="entry name" value="Trypsin-like serine proteases"/>
    <property type="match status" value="1"/>
</dbReference>
<dbReference type="InterPro" id="IPR009003">
    <property type="entry name" value="Peptidase_S1_PA"/>
</dbReference>
<dbReference type="Proteomes" id="UP000681720">
    <property type="component" value="Unassembled WGS sequence"/>
</dbReference>
<sequence length="80" mass="8431">MEVFQKRLISNVWLSLILILLSNIRSSHQAVYSCSSNALCGCSTNSATVTRIVGGENAAPATWSWAVSLRIGTGTLCGGS</sequence>
<accession>A0A8S3GI33</accession>
<dbReference type="Gene3D" id="2.40.10.10">
    <property type="entry name" value="Trypsin-like serine proteases"/>
    <property type="match status" value="1"/>
</dbReference>
<reference evidence="2" key="1">
    <citation type="submission" date="2021-02" db="EMBL/GenBank/DDBJ databases">
        <authorList>
            <person name="Nowell W R."/>
        </authorList>
    </citation>
    <scope>NUCLEOTIDE SEQUENCE</scope>
</reference>